<dbReference type="EMBL" id="SMBT01000009">
    <property type="protein sequence ID" value="TCU84514.1"/>
    <property type="molecule type" value="Genomic_DNA"/>
</dbReference>
<evidence type="ECO:0000313" key="7">
    <source>
        <dbReference type="EMBL" id="STQ89980.1"/>
    </source>
</evidence>
<dbReference type="Pfam" id="PF07317">
    <property type="entry name" value="PilZN"/>
    <property type="match status" value="1"/>
</dbReference>
<dbReference type="OrthoDB" id="5572581at2"/>
<dbReference type="GO" id="GO:0071945">
    <property type="term" value="P:regulation of bacterial-type flagellum-dependent cell motility by regulation of motor speed"/>
    <property type="evidence" value="ECO:0007669"/>
    <property type="project" value="UniProtKB-UniRule"/>
</dbReference>
<dbReference type="EMBL" id="UGHR01000001">
    <property type="protein sequence ID" value="STQ89980.1"/>
    <property type="molecule type" value="Genomic_DNA"/>
</dbReference>
<reference evidence="7 9" key="1">
    <citation type="submission" date="2018-06" db="EMBL/GenBank/DDBJ databases">
        <authorList>
            <consortium name="Pathogen Informatics"/>
            <person name="Doyle S."/>
        </authorList>
    </citation>
    <scope>NUCLEOTIDE SEQUENCE [LARGE SCALE GENOMIC DNA]</scope>
    <source>
        <strain evidence="7 9">NCTC11159</strain>
    </source>
</reference>
<dbReference type="AlphaFoldDB" id="A0A377Q5I3"/>
<evidence type="ECO:0000313" key="9">
    <source>
        <dbReference type="Proteomes" id="UP000255108"/>
    </source>
</evidence>
<dbReference type="InterPro" id="IPR023787">
    <property type="entry name" value="T3SS_YcgR"/>
</dbReference>
<dbReference type="InterPro" id="IPR009926">
    <property type="entry name" value="T3SS_YcgR_PilZN"/>
</dbReference>
<name>A0A377Q5I3_9NEIS</name>
<keyword evidence="8" id="KW-0966">Cell projection</keyword>
<dbReference type="RefSeq" id="WP_115226370.1">
    <property type="nucleotide sequence ID" value="NZ_CAWOLO010000009.1"/>
</dbReference>
<comment type="subunit">
    <text evidence="4">Monomer. Interacts with the flagellar basal bodies.</text>
</comment>
<evidence type="ECO:0000313" key="10">
    <source>
        <dbReference type="Proteomes" id="UP000295794"/>
    </source>
</evidence>
<evidence type="ECO:0000256" key="3">
    <source>
        <dbReference type="ARBA" id="ARBA00023143"/>
    </source>
</evidence>
<evidence type="ECO:0000259" key="5">
    <source>
        <dbReference type="Pfam" id="PF07238"/>
    </source>
</evidence>
<dbReference type="GO" id="GO:0009425">
    <property type="term" value="C:bacterial-type flagellum basal body"/>
    <property type="evidence" value="ECO:0007669"/>
    <property type="project" value="UniProtKB-SubCell"/>
</dbReference>
<comment type="function">
    <text evidence="4">Acts as a flagellar brake, regulating swimming and swarming in a bis-(3'-5') cyclic diguanylic acid (c-di-GMP)-dependent manner. Binds 1 c-di-GMP dimer per subunit. Increasing levels of c-di-GMP lead to decreased motility.</text>
</comment>
<keyword evidence="2 4" id="KW-0547">Nucleotide-binding</keyword>
<keyword evidence="8" id="KW-0282">Flagellum</keyword>
<dbReference type="Pfam" id="PF07238">
    <property type="entry name" value="PilZ"/>
    <property type="match status" value="1"/>
</dbReference>
<feature type="domain" description="Type III secretion system flagellar brake protein YcgR PilZN" evidence="6">
    <location>
        <begin position="19"/>
        <end position="124"/>
    </location>
</feature>
<dbReference type="HAMAP" id="MF_01457">
    <property type="entry name" value="YcgR"/>
    <property type="match status" value="1"/>
</dbReference>
<evidence type="ECO:0000259" key="6">
    <source>
        <dbReference type="Pfam" id="PF07317"/>
    </source>
</evidence>
<proteinExistence type="inferred from homology"/>
<evidence type="ECO:0000256" key="4">
    <source>
        <dbReference type="HAMAP-Rule" id="MF_01457"/>
    </source>
</evidence>
<dbReference type="SUPFAM" id="SSF141371">
    <property type="entry name" value="PilZ domain-like"/>
    <property type="match status" value="1"/>
</dbReference>
<dbReference type="Gene3D" id="2.40.10.220">
    <property type="entry name" value="predicted glycosyltransferase like domains"/>
    <property type="match status" value="1"/>
</dbReference>
<protein>
    <recommendedName>
        <fullName evidence="4">Flagellar brake protein YcgR</fullName>
    </recommendedName>
    <alternativeName>
        <fullName evidence="4">Cyclic di-GMP binding protein YcgR</fullName>
    </alternativeName>
</protein>
<comment type="similarity">
    <text evidence="4">Belongs to the YcgR family.</text>
</comment>
<evidence type="ECO:0000313" key="8">
    <source>
        <dbReference type="EMBL" id="TCU84514.1"/>
    </source>
</evidence>
<dbReference type="GO" id="GO:0035438">
    <property type="term" value="F:cyclic-di-GMP binding"/>
    <property type="evidence" value="ECO:0007669"/>
    <property type="project" value="UniProtKB-UniRule"/>
</dbReference>
<dbReference type="Proteomes" id="UP000295794">
    <property type="component" value="Unassembled WGS sequence"/>
</dbReference>
<accession>A0A377Q5I3</accession>
<organism evidence="7 9">
    <name type="scientific">Iodobacter fluviatilis</name>
    <dbReference type="NCBI Taxonomy" id="537"/>
    <lineage>
        <taxon>Bacteria</taxon>
        <taxon>Pseudomonadati</taxon>
        <taxon>Pseudomonadota</taxon>
        <taxon>Betaproteobacteria</taxon>
        <taxon>Neisseriales</taxon>
        <taxon>Chitinibacteraceae</taxon>
        <taxon>Iodobacter</taxon>
    </lineage>
</organism>
<evidence type="ECO:0000256" key="1">
    <source>
        <dbReference type="ARBA" id="ARBA00022636"/>
    </source>
</evidence>
<dbReference type="Proteomes" id="UP000255108">
    <property type="component" value="Unassembled WGS sequence"/>
</dbReference>
<reference evidence="8 10" key="2">
    <citation type="submission" date="2019-03" db="EMBL/GenBank/DDBJ databases">
        <title>Genomic Encyclopedia of Type Strains, Phase IV (KMG-IV): sequencing the most valuable type-strain genomes for metagenomic binning, comparative biology and taxonomic classification.</title>
        <authorList>
            <person name="Goeker M."/>
        </authorList>
    </citation>
    <scope>NUCLEOTIDE SEQUENCE [LARGE SCALE GENOMIC DNA]</scope>
    <source>
        <strain evidence="8 10">DSM 3764</strain>
    </source>
</reference>
<keyword evidence="1 4" id="KW-0973">c-di-GMP</keyword>
<dbReference type="Gene3D" id="2.30.110.10">
    <property type="entry name" value="Electron Transport, Fmn-binding Protein, Chain A"/>
    <property type="match status" value="1"/>
</dbReference>
<keyword evidence="8" id="KW-0969">Cilium</keyword>
<keyword evidence="3 4" id="KW-0975">Bacterial flagellum</keyword>
<gene>
    <name evidence="7" type="primary">ycgR_1</name>
    <name evidence="4" type="synonym">ycgR</name>
    <name evidence="8" type="ORF">EV682_10937</name>
    <name evidence="7" type="ORF">NCTC11159_01036</name>
</gene>
<dbReference type="GO" id="GO:0071973">
    <property type="term" value="P:bacterial-type flagellum-dependent cell motility"/>
    <property type="evidence" value="ECO:0007669"/>
    <property type="project" value="UniProtKB-UniRule"/>
</dbReference>
<keyword evidence="10" id="KW-1185">Reference proteome</keyword>
<feature type="domain" description="PilZ" evidence="5">
    <location>
        <begin position="127"/>
        <end position="241"/>
    </location>
</feature>
<evidence type="ECO:0000256" key="2">
    <source>
        <dbReference type="ARBA" id="ARBA00022741"/>
    </source>
</evidence>
<dbReference type="InterPro" id="IPR012349">
    <property type="entry name" value="Split_barrel_FMN-bd"/>
</dbReference>
<comment type="subcellular location">
    <subcellularLocation>
        <location evidence="4">Bacterial flagellum basal body</location>
    </subcellularLocation>
</comment>
<dbReference type="InterPro" id="IPR009875">
    <property type="entry name" value="PilZ_domain"/>
</dbReference>
<sequence>MGESEQVSPIPDGEDIEAYRITAPMEIGAVLRTLAQRGTFITIYVNEGRELILSRILEVDIKGKTFIFDVGGHAETNQVLLNSARSLVLAIPDGVKIQFAVGIVRNCKYEGGPALTAAFPADLIKLQRREYYRLPTPVARPYRCQMTFANGAREWVNLHDVSLGGIGAWVPDELKPLIERGNVYNEVPFDFGPAGILKLNFEVRSLRQLEQRPGQFAWMMGCQFVNLPRQTEANIQRLMAQLEAERKALTG</sequence>